<keyword evidence="7" id="KW-1185">Reference proteome</keyword>
<dbReference type="PROSITE" id="PS51471">
    <property type="entry name" value="FE2OG_OXY"/>
    <property type="match status" value="1"/>
</dbReference>
<sequence>MATTLSTSVESHAENPNTKTLPINLPLDFSSIQSLPESHAWLESNKDDQIENNHGSSLLALPIIDLNDPNAMEQIGLACEEWGAFQLKNHGIPKSVIEELEVQTKRFFDLPQEQKKKALRSCDYPTGYGTVWMTPFFQQRMWQEGFTIFGSSDTNAKKIWHDDYQSFCDAMKKFQDESIVLIEKLIHLSFEYLAISEGNWIGANNHTSAIQLNSYPICPKPENAMGIAPHADTSIFTLVHQSQYSGLQFSKDGSSWFTVPLEPSTVVINTGDVLHILSNARFKSALHRVIVNNIKHRYSMVVHYRPIMDHVISPLVQDNTHDHCPRFRALTFKEYIDIKDNNFDKALSILSVKED</sequence>
<dbReference type="Pfam" id="PF03171">
    <property type="entry name" value="2OG-FeII_Oxy"/>
    <property type="match status" value="1"/>
</dbReference>
<feature type="region of interest" description="Disordered" evidence="4">
    <location>
        <begin position="1"/>
        <end position="20"/>
    </location>
</feature>
<dbReference type="Gene3D" id="2.60.120.330">
    <property type="entry name" value="B-lactam Antibiotic, Isopenicillin N Synthase, Chain"/>
    <property type="match status" value="1"/>
</dbReference>
<evidence type="ECO:0000256" key="2">
    <source>
        <dbReference type="ARBA" id="ARBA00023004"/>
    </source>
</evidence>
<evidence type="ECO:0000313" key="7">
    <source>
        <dbReference type="Proteomes" id="UP001341840"/>
    </source>
</evidence>
<dbReference type="SUPFAM" id="SSF51197">
    <property type="entry name" value="Clavaminate synthase-like"/>
    <property type="match status" value="1"/>
</dbReference>
<keyword evidence="3 6" id="KW-0560">Oxidoreductase</keyword>
<dbReference type="EMBL" id="JASCZI010003210">
    <property type="protein sequence ID" value="MED6116712.1"/>
    <property type="molecule type" value="Genomic_DNA"/>
</dbReference>
<dbReference type="Proteomes" id="UP001341840">
    <property type="component" value="Unassembled WGS sequence"/>
</dbReference>
<comment type="similarity">
    <text evidence="3">Belongs to the iron/ascorbate-dependent oxidoreductase family.</text>
</comment>
<name>A0ABU6QZ63_9FABA</name>
<dbReference type="GO" id="GO:0016707">
    <property type="term" value="F:gibberellin 3-beta-dioxygenase activity"/>
    <property type="evidence" value="ECO:0007669"/>
    <property type="project" value="UniProtKB-EC"/>
</dbReference>
<dbReference type="EC" id="1.14.11.15" evidence="6"/>
<dbReference type="InterPro" id="IPR026992">
    <property type="entry name" value="DIOX_N"/>
</dbReference>
<evidence type="ECO:0000256" key="1">
    <source>
        <dbReference type="ARBA" id="ARBA00022723"/>
    </source>
</evidence>
<dbReference type="InterPro" id="IPR044861">
    <property type="entry name" value="IPNS-like_FE2OG_OXY"/>
</dbReference>
<evidence type="ECO:0000256" key="4">
    <source>
        <dbReference type="SAM" id="MobiDB-lite"/>
    </source>
</evidence>
<accession>A0ABU6QZ63</accession>
<dbReference type="InterPro" id="IPR050231">
    <property type="entry name" value="Iron_ascorbate_oxido_reductase"/>
</dbReference>
<dbReference type="InterPro" id="IPR005123">
    <property type="entry name" value="Oxoglu/Fe-dep_dioxygenase_dom"/>
</dbReference>
<proteinExistence type="inferred from homology"/>
<evidence type="ECO:0000259" key="5">
    <source>
        <dbReference type="PROSITE" id="PS51471"/>
    </source>
</evidence>
<dbReference type="PANTHER" id="PTHR47990">
    <property type="entry name" value="2-OXOGLUTARATE (2OG) AND FE(II)-DEPENDENT OXYGENASE SUPERFAMILY PROTEIN-RELATED"/>
    <property type="match status" value="1"/>
</dbReference>
<evidence type="ECO:0000256" key="3">
    <source>
        <dbReference type="RuleBase" id="RU003682"/>
    </source>
</evidence>
<organism evidence="6 7">
    <name type="scientific">Stylosanthes scabra</name>
    <dbReference type="NCBI Taxonomy" id="79078"/>
    <lineage>
        <taxon>Eukaryota</taxon>
        <taxon>Viridiplantae</taxon>
        <taxon>Streptophyta</taxon>
        <taxon>Embryophyta</taxon>
        <taxon>Tracheophyta</taxon>
        <taxon>Spermatophyta</taxon>
        <taxon>Magnoliopsida</taxon>
        <taxon>eudicotyledons</taxon>
        <taxon>Gunneridae</taxon>
        <taxon>Pentapetalae</taxon>
        <taxon>rosids</taxon>
        <taxon>fabids</taxon>
        <taxon>Fabales</taxon>
        <taxon>Fabaceae</taxon>
        <taxon>Papilionoideae</taxon>
        <taxon>50 kb inversion clade</taxon>
        <taxon>dalbergioids sensu lato</taxon>
        <taxon>Dalbergieae</taxon>
        <taxon>Pterocarpus clade</taxon>
        <taxon>Stylosanthes</taxon>
    </lineage>
</organism>
<gene>
    <name evidence="6" type="primary">GA3ox4_9</name>
    <name evidence="6" type="ORF">PIB30_102722</name>
</gene>
<comment type="caution">
    <text evidence="6">The sequence shown here is derived from an EMBL/GenBank/DDBJ whole genome shotgun (WGS) entry which is preliminary data.</text>
</comment>
<feature type="domain" description="Fe2OG dioxygenase" evidence="5">
    <location>
        <begin position="205"/>
        <end position="306"/>
    </location>
</feature>
<keyword evidence="1 3" id="KW-0479">Metal-binding</keyword>
<dbReference type="InterPro" id="IPR027443">
    <property type="entry name" value="IPNS-like_sf"/>
</dbReference>
<evidence type="ECO:0000313" key="6">
    <source>
        <dbReference type="EMBL" id="MED6116712.1"/>
    </source>
</evidence>
<keyword evidence="2 3" id="KW-0408">Iron</keyword>
<protein>
    <submittedName>
        <fullName evidence="6">Iron ascorbate-dependent oxidoreductase</fullName>
        <ecNumber evidence="6">1.14.11.15</ecNumber>
    </submittedName>
</protein>
<dbReference type="Pfam" id="PF14226">
    <property type="entry name" value="DIOX_N"/>
    <property type="match status" value="1"/>
</dbReference>
<reference evidence="6 7" key="1">
    <citation type="journal article" date="2023" name="Plants (Basel)">
        <title>Bridging the Gap: Combining Genomics and Transcriptomics Approaches to Understand Stylosanthes scabra, an Orphan Legume from the Brazilian Caatinga.</title>
        <authorList>
            <person name="Ferreira-Neto J.R.C."/>
            <person name="da Silva M.D."/>
            <person name="Binneck E."/>
            <person name="de Melo N.F."/>
            <person name="da Silva R.H."/>
            <person name="de Melo A.L.T.M."/>
            <person name="Pandolfi V."/>
            <person name="Bustamante F.O."/>
            <person name="Brasileiro-Vidal A.C."/>
            <person name="Benko-Iseppon A.M."/>
        </authorList>
    </citation>
    <scope>NUCLEOTIDE SEQUENCE [LARGE SCALE GENOMIC DNA]</scope>
    <source>
        <tissue evidence="6">Leaves</tissue>
    </source>
</reference>